<accession>A0A098TK27</accession>
<evidence type="ECO:0000313" key="2">
    <source>
        <dbReference type="EMBL" id="KGF72685.1"/>
    </source>
</evidence>
<dbReference type="InterPro" id="IPR036259">
    <property type="entry name" value="MFS_trans_sf"/>
</dbReference>
<evidence type="ECO:0000256" key="1">
    <source>
        <dbReference type="SAM" id="Phobius"/>
    </source>
</evidence>
<organism evidence="2 3">
    <name type="scientific">Neosynechococcus sphagnicola sy1</name>
    <dbReference type="NCBI Taxonomy" id="1497020"/>
    <lineage>
        <taxon>Bacteria</taxon>
        <taxon>Bacillati</taxon>
        <taxon>Cyanobacteriota</taxon>
        <taxon>Cyanophyceae</taxon>
        <taxon>Neosynechococcales</taxon>
        <taxon>Neosynechococcaceae</taxon>
        <taxon>Neosynechococcus</taxon>
    </lineage>
</organism>
<protein>
    <submittedName>
        <fullName evidence="2">Uncharacterized protein</fullName>
    </submittedName>
</protein>
<dbReference type="Proteomes" id="UP000030170">
    <property type="component" value="Unassembled WGS sequence"/>
</dbReference>
<keyword evidence="3" id="KW-1185">Reference proteome</keyword>
<dbReference type="EMBL" id="JJML01000020">
    <property type="protein sequence ID" value="KGF72685.1"/>
    <property type="molecule type" value="Genomic_DNA"/>
</dbReference>
<comment type="caution">
    <text evidence="2">The sequence shown here is derived from an EMBL/GenBank/DDBJ whole genome shotgun (WGS) entry which is preliminary data.</text>
</comment>
<evidence type="ECO:0000313" key="3">
    <source>
        <dbReference type="Proteomes" id="UP000030170"/>
    </source>
</evidence>
<feature type="transmembrane region" description="Helical" evidence="1">
    <location>
        <begin position="432"/>
        <end position="449"/>
    </location>
</feature>
<gene>
    <name evidence="2" type="ORF">DO97_06575</name>
</gene>
<dbReference type="InterPro" id="IPR042486">
    <property type="entry name" value="Arabino_trans_C_2"/>
</dbReference>
<feature type="transmembrane region" description="Helical" evidence="1">
    <location>
        <begin position="400"/>
        <end position="420"/>
    </location>
</feature>
<keyword evidence="1" id="KW-0472">Membrane</keyword>
<dbReference type="Gene3D" id="2.60.120.940">
    <property type="entry name" value="EmbC, C-terminal domain, subdomain 2"/>
    <property type="match status" value="1"/>
</dbReference>
<feature type="transmembrane region" description="Helical" evidence="1">
    <location>
        <begin position="247"/>
        <end position="268"/>
    </location>
</feature>
<keyword evidence="1" id="KW-1133">Transmembrane helix</keyword>
<name>A0A098TK27_9CYAN</name>
<sequence length="753" mass="83522">MIRKSILSSLSPAMKPLILERRPKRRSQRLFLVILALMAVIVLLLVGWQREQPESLVGNNLVSQVSDYEVTGTFSETGETPIEGNVVASLQRHHPGLLLWSSWAGADQNTGSLTSVPFTAPMVLTVWVAGYPNAEGNQLLLENVETQAQYKLSATNPGESWRQVLLWVPLSWQGHPIRLVARDQTTTPGGWLGVSSPQETGWLSLLGTQLGSLVILPLYLLYFVLFLAPSLFVVLLMIQFENLHPALTLMLAILVSAVWGYGLFWLYFLNHIVGIIGSVLMLLLGLYSGVAVWRQRSLQRFIQSPDVLFPTLLMFLVGLFYLSLLYVFDPALSANSLAQTRFFAARPSDNTLPLLLAEKLYAGKDPRQFLGDWQSSDRPPLQSGIVLLERPVLGILSLGVGYQLLGTIAQCSWIAALWAYCRTAFTGTKAGYRLTLVLATAIFSGFYLYNSVYVWPKLLAGAFTLFAFTLLLQEQEDPQIPSTGRTALAAIAAGLGLLSHGSAVFTLPAMILVLILLRRVPDWRSTIIGVVLCGMLLAPWAAYQKFFDPPGDRLVKMHIAGVQEIDPRSSWSAIYDAYHGLNPLQLGQNKWENLKTIVGAVPLLESAQLFEHPTLITNWRLREREHIIPALGLLNLGWLGLLGLWLGGGQDRHKGSPYCPGSNRGKRDQFADVGIGNVFWRFDGDYPQFLCQYHASFHRTRPLDFRTPRTDHLSPPRAPHPALCLDLDCEHAIWDCRGSGESAQSAPPNRGCD</sequence>
<dbReference type="SUPFAM" id="SSF103473">
    <property type="entry name" value="MFS general substrate transporter"/>
    <property type="match status" value="1"/>
</dbReference>
<feature type="transmembrane region" description="Helical" evidence="1">
    <location>
        <begin position="307"/>
        <end position="328"/>
    </location>
</feature>
<dbReference type="AlphaFoldDB" id="A0A098TK27"/>
<feature type="transmembrane region" description="Helical" evidence="1">
    <location>
        <begin position="219"/>
        <end position="240"/>
    </location>
</feature>
<feature type="transmembrane region" description="Helical" evidence="1">
    <location>
        <begin position="484"/>
        <end position="517"/>
    </location>
</feature>
<keyword evidence="1" id="KW-0812">Transmembrane</keyword>
<feature type="transmembrane region" description="Helical" evidence="1">
    <location>
        <begin position="30"/>
        <end position="48"/>
    </location>
</feature>
<proteinExistence type="predicted"/>
<dbReference type="STRING" id="1497020.DO97_06575"/>
<reference evidence="2 3" key="1">
    <citation type="journal article" date="2014" name="Mol. Ecol.">
        <title>Evolution of Synechococcus.</title>
        <authorList>
            <person name="Dvorak P."/>
            <person name="Casamatta D."/>
            <person name="Hasler P."/>
            <person name="Poulickova A."/>
            <person name="Ondrej V."/>
            <person name="Sanges R."/>
        </authorList>
    </citation>
    <scope>NUCLEOTIDE SEQUENCE [LARGE SCALE GENOMIC DNA]</scope>
    <source>
        <strain evidence="2 3">CAUP A 1101</strain>
    </source>
</reference>
<feature type="transmembrane region" description="Helical" evidence="1">
    <location>
        <begin position="523"/>
        <end position="543"/>
    </location>
</feature>
<feature type="transmembrane region" description="Helical" evidence="1">
    <location>
        <begin position="627"/>
        <end position="647"/>
    </location>
</feature>
<feature type="transmembrane region" description="Helical" evidence="1">
    <location>
        <begin position="274"/>
        <end position="295"/>
    </location>
</feature>